<evidence type="ECO:0000313" key="1">
    <source>
        <dbReference type="EMBL" id="CAA6808571.1"/>
    </source>
</evidence>
<proteinExistence type="predicted"/>
<accession>A0A6S6SS62</accession>
<sequence>MDYSVSYHPISEGQIKEWYFDVLEDLGAAEDLKLRITAEQLDKNDNNLEELEAYYKKKYLDMIKRSRDLDYGNFNKWHAYFIAVVQGFFEKFYFVHGSSLSSVHDLAFHKTYFTPWTEVSPADYIEDLDVNSKLQGPYSGGAYMSAAQVKQLLNDYENDSEIKDILDEQFEGKRVEVLLAALKYASDNDQGLVEAAKVIHPGEELFEEPLCYSNLFNCDVLSAAVYTKDLADQYDAIYKGTGDDG</sequence>
<organism evidence="1">
    <name type="scientific">uncultured Sulfurovum sp</name>
    <dbReference type="NCBI Taxonomy" id="269237"/>
    <lineage>
        <taxon>Bacteria</taxon>
        <taxon>Pseudomonadati</taxon>
        <taxon>Campylobacterota</taxon>
        <taxon>Epsilonproteobacteria</taxon>
        <taxon>Campylobacterales</taxon>
        <taxon>Sulfurovaceae</taxon>
        <taxon>Sulfurovum</taxon>
        <taxon>environmental samples</taxon>
    </lineage>
</organism>
<protein>
    <submittedName>
        <fullName evidence="1">Uncharacterized protein</fullName>
    </submittedName>
</protein>
<gene>
    <name evidence="1" type="ORF">HELGO_WM17090</name>
</gene>
<dbReference type="EMBL" id="CACVAP010000055">
    <property type="protein sequence ID" value="CAA6808571.1"/>
    <property type="molecule type" value="Genomic_DNA"/>
</dbReference>
<reference evidence="1" key="1">
    <citation type="submission" date="2020-01" db="EMBL/GenBank/DDBJ databases">
        <authorList>
            <person name="Meier V. D."/>
            <person name="Meier V D."/>
        </authorList>
    </citation>
    <scope>NUCLEOTIDE SEQUENCE</scope>
    <source>
        <strain evidence="1">HLG_WM_MAG_06</strain>
    </source>
</reference>
<name>A0A6S6SS62_9BACT</name>
<dbReference type="AlphaFoldDB" id="A0A6S6SS62"/>